<dbReference type="Pfam" id="PF00849">
    <property type="entry name" value="PseudoU_synth_2"/>
    <property type="match status" value="1"/>
</dbReference>
<accession>A0A9D2MZN4</accession>
<evidence type="ECO:0000256" key="6">
    <source>
        <dbReference type="PROSITE-ProRule" id="PRU00182"/>
    </source>
</evidence>
<dbReference type="CDD" id="cd02869">
    <property type="entry name" value="PseudoU_synth_RluA_like"/>
    <property type="match status" value="1"/>
</dbReference>
<feature type="domain" description="Pseudouridine synthase RsuA/RluA-like" evidence="7">
    <location>
        <begin position="102"/>
        <end position="261"/>
    </location>
</feature>
<dbReference type="InterPro" id="IPR020103">
    <property type="entry name" value="PsdUridine_synth_cat_dom_sf"/>
</dbReference>
<reference evidence="8" key="2">
    <citation type="submission" date="2021-04" db="EMBL/GenBank/DDBJ databases">
        <authorList>
            <person name="Gilroy R."/>
        </authorList>
    </citation>
    <scope>NUCLEOTIDE SEQUENCE</scope>
    <source>
        <strain evidence="8">CHK180-15479</strain>
    </source>
</reference>
<evidence type="ECO:0000313" key="9">
    <source>
        <dbReference type="Proteomes" id="UP000823910"/>
    </source>
</evidence>
<protein>
    <recommendedName>
        <fullName evidence="4">RNA pseudouridylate synthase</fullName>
    </recommendedName>
    <alternativeName>
        <fullName evidence="5">RNA-uridine isomerase</fullName>
    </alternativeName>
</protein>
<proteinExistence type="inferred from homology"/>
<dbReference type="PANTHER" id="PTHR21600">
    <property type="entry name" value="MITOCHONDRIAL RNA PSEUDOURIDINE SYNTHASE"/>
    <property type="match status" value="1"/>
</dbReference>
<dbReference type="Gene3D" id="3.10.290.10">
    <property type="entry name" value="RNA-binding S4 domain"/>
    <property type="match status" value="1"/>
</dbReference>
<keyword evidence="3" id="KW-0413">Isomerase</keyword>
<evidence type="ECO:0000256" key="3">
    <source>
        <dbReference type="ARBA" id="ARBA00023235"/>
    </source>
</evidence>
<dbReference type="GO" id="GO:0006396">
    <property type="term" value="P:RNA processing"/>
    <property type="evidence" value="ECO:0007669"/>
    <property type="project" value="UniProtKB-ARBA"/>
</dbReference>
<comment type="similarity">
    <text evidence="2">Belongs to the pseudouridine synthase RluA family.</text>
</comment>
<evidence type="ECO:0000313" key="8">
    <source>
        <dbReference type="EMBL" id="HJC06288.1"/>
    </source>
</evidence>
<dbReference type="EMBL" id="DWWT01000042">
    <property type="protein sequence ID" value="HJC06288.1"/>
    <property type="molecule type" value="Genomic_DNA"/>
</dbReference>
<organism evidence="8 9">
    <name type="scientific">Candidatus Enterocloster excrementipullorum</name>
    <dbReference type="NCBI Taxonomy" id="2838559"/>
    <lineage>
        <taxon>Bacteria</taxon>
        <taxon>Bacillati</taxon>
        <taxon>Bacillota</taxon>
        <taxon>Clostridia</taxon>
        <taxon>Lachnospirales</taxon>
        <taxon>Lachnospiraceae</taxon>
        <taxon>Enterocloster</taxon>
    </lineage>
</organism>
<dbReference type="GO" id="GO:0001522">
    <property type="term" value="P:pseudouridine synthesis"/>
    <property type="evidence" value="ECO:0007669"/>
    <property type="project" value="InterPro"/>
</dbReference>
<dbReference type="Gene3D" id="3.30.2350.10">
    <property type="entry name" value="Pseudouridine synthase"/>
    <property type="match status" value="1"/>
</dbReference>
<evidence type="ECO:0000256" key="2">
    <source>
        <dbReference type="ARBA" id="ARBA00010876"/>
    </source>
</evidence>
<dbReference type="GO" id="GO:0140098">
    <property type="term" value="F:catalytic activity, acting on RNA"/>
    <property type="evidence" value="ECO:0007669"/>
    <property type="project" value="UniProtKB-ARBA"/>
</dbReference>
<dbReference type="GO" id="GO:0003723">
    <property type="term" value="F:RNA binding"/>
    <property type="evidence" value="ECO:0007669"/>
    <property type="project" value="UniProtKB-KW"/>
</dbReference>
<dbReference type="GO" id="GO:0009982">
    <property type="term" value="F:pseudouridine synthase activity"/>
    <property type="evidence" value="ECO:0007669"/>
    <property type="project" value="InterPro"/>
</dbReference>
<gene>
    <name evidence="8" type="ORF">H9704_09065</name>
</gene>
<comment type="catalytic activity">
    <reaction evidence="1">
        <text>a uridine in RNA = a pseudouridine in RNA</text>
        <dbReference type="Rhea" id="RHEA:48348"/>
        <dbReference type="Rhea" id="RHEA-COMP:12068"/>
        <dbReference type="Rhea" id="RHEA-COMP:12069"/>
        <dbReference type="ChEBI" id="CHEBI:65314"/>
        <dbReference type="ChEBI" id="CHEBI:65315"/>
    </reaction>
</comment>
<keyword evidence="6" id="KW-0694">RNA-binding</keyword>
<dbReference type="InterPro" id="IPR006145">
    <property type="entry name" value="PsdUridine_synth_RsuA/RluA"/>
</dbReference>
<dbReference type="Proteomes" id="UP000823910">
    <property type="component" value="Unassembled WGS sequence"/>
</dbReference>
<evidence type="ECO:0000259" key="7">
    <source>
        <dbReference type="Pfam" id="PF00849"/>
    </source>
</evidence>
<evidence type="ECO:0000256" key="1">
    <source>
        <dbReference type="ARBA" id="ARBA00000073"/>
    </source>
</evidence>
<name>A0A9D2MZN4_9FIRM</name>
<reference evidence="8" key="1">
    <citation type="journal article" date="2021" name="PeerJ">
        <title>Extensive microbial diversity within the chicken gut microbiome revealed by metagenomics and culture.</title>
        <authorList>
            <person name="Gilroy R."/>
            <person name="Ravi A."/>
            <person name="Getino M."/>
            <person name="Pursley I."/>
            <person name="Horton D.L."/>
            <person name="Alikhan N.F."/>
            <person name="Baker D."/>
            <person name="Gharbi K."/>
            <person name="Hall N."/>
            <person name="Watson M."/>
            <person name="Adriaenssens E.M."/>
            <person name="Foster-Nyarko E."/>
            <person name="Jarju S."/>
            <person name="Secka A."/>
            <person name="Antonio M."/>
            <person name="Oren A."/>
            <person name="Chaudhuri R.R."/>
            <person name="La Ragione R."/>
            <person name="Hildebrand F."/>
            <person name="Pallen M.J."/>
        </authorList>
    </citation>
    <scope>NUCLEOTIDE SEQUENCE</scope>
    <source>
        <strain evidence="8">CHK180-15479</strain>
    </source>
</reference>
<dbReference type="PANTHER" id="PTHR21600:SF83">
    <property type="entry name" value="PSEUDOURIDYLATE SYNTHASE RPUSD4, MITOCHONDRIAL"/>
    <property type="match status" value="1"/>
</dbReference>
<dbReference type="InterPro" id="IPR036986">
    <property type="entry name" value="S4_RNA-bd_sf"/>
</dbReference>
<comment type="caution">
    <text evidence="8">The sequence shown here is derived from an EMBL/GenBank/DDBJ whole genome shotgun (WGS) entry which is preliminary data.</text>
</comment>
<evidence type="ECO:0000256" key="4">
    <source>
        <dbReference type="ARBA" id="ARBA00031870"/>
    </source>
</evidence>
<sequence length="335" mass="37343">MEKLTITANEAGQRMDKFLGKYLNLAGKGFLYKMMRKKNITLNGKKCQGSEILAQGDEVCLFLAEETIRKFSGPMPEGAGVREPGRTSKGGESLDIIYEDANILLVNKPAGMLSQKAKEGDYSLNERIFDYLIRAGHFAPEDLRAFHPSVCNRLDRNTSGLVAAGVSLAGLQGMSRVFKDRSLHKYYQCLVKGDIRERRMVTGFLKKDPKTNQVTVTAFEERGSMPIMTEYMPLGGNGDLTLLLVTLITGRSHQIRAHLASIGHPIAGDYKYGEPAFNKWLETTYQVRSQLLHAWKLVMPQHMDKPLGYLAGREFLAPLPGKFVRVLKGEGIRSS</sequence>
<dbReference type="InterPro" id="IPR050188">
    <property type="entry name" value="RluA_PseudoU_synthase"/>
</dbReference>
<dbReference type="AlphaFoldDB" id="A0A9D2MZN4"/>
<dbReference type="SUPFAM" id="SSF55120">
    <property type="entry name" value="Pseudouridine synthase"/>
    <property type="match status" value="1"/>
</dbReference>
<evidence type="ECO:0000256" key="5">
    <source>
        <dbReference type="ARBA" id="ARBA00033164"/>
    </source>
</evidence>
<dbReference type="PROSITE" id="PS50889">
    <property type="entry name" value="S4"/>
    <property type="match status" value="1"/>
</dbReference>